<protein>
    <submittedName>
        <fullName evidence="2">Uncharacterized protein</fullName>
    </submittedName>
</protein>
<name>A0A699Z5S8_HAELA</name>
<evidence type="ECO:0000313" key="3">
    <source>
        <dbReference type="Proteomes" id="UP000485058"/>
    </source>
</evidence>
<feature type="region of interest" description="Disordered" evidence="1">
    <location>
        <begin position="1"/>
        <end position="98"/>
    </location>
</feature>
<comment type="caution">
    <text evidence="2">The sequence shown here is derived from an EMBL/GenBank/DDBJ whole genome shotgun (WGS) entry which is preliminary data.</text>
</comment>
<dbReference type="Proteomes" id="UP000485058">
    <property type="component" value="Unassembled WGS sequence"/>
</dbReference>
<evidence type="ECO:0000256" key="1">
    <source>
        <dbReference type="SAM" id="MobiDB-lite"/>
    </source>
</evidence>
<keyword evidence="3" id="KW-1185">Reference proteome</keyword>
<evidence type="ECO:0000313" key="2">
    <source>
        <dbReference type="EMBL" id="GFH17987.1"/>
    </source>
</evidence>
<reference evidence="2 3" key="1">
    <citation type="submission" date="2020-02" db="EMBL/GenBank/DDBJ databases">
        <title>Draft genome sequence of Haematococcus lacustris strain NIES-144.</title>
        <authorList>
            <person name="Morimoto D."/>
            <person name="Nakagawa S."/>
            <person name="Yoshida T."/>
            <person name="Sawayama S."/>
        </authorList>
    </citation>
    <scope>NUCLEOTIDE SEQUENCE [LARGE SCALE GENOMIC DNA]</scope>
    <source>
        <strain evidence="2 3">NIES-144</strain>
    </source>
</reference>
<gene>
    <name evidence="2" type="ORF">HaLaN_14719</name>
</gene>
<proteinExistence type="predicted"/>
<sequence length="136" mass="14555">MAAAMPGRHTAPAATAAPTPLTPQLHRREMSMRTHRRCSVSAKAAPSTTRQASPQVTTRGSGPTTRGGSPARTTGKGTLTKSGSQLANKERPEKRPSQFYAFITGFPFPLGPAFQRKTVRYEDPACAISHPVDVKL</sequence>
<organism evidence="2 3">
    <name type="scientific">Haematococcus lacustris</name>
    <name type="common">Green alga</name>
    <name type="synonym">Haematococcus pluvialis</name>
    <dbReference type="NCBI Taxonomy" id="44745"/>
    <lineage>
        <taxon>Eukaryota</taxon>
        <taxon>Viridiplantae</taxon>
        <taxon>Chlorophyta</taxon>
        <taxon>core chlorophytes</taxon>
        <taxon>Chlorophyceae</taxon>
        <taxon>CS clade</taxon>
        <taxon>Chlamydomonadales</taxon>
        <taxon>Haematococcaceae</taxon>
        <taxon>Haematococcus</taxon>
    </lineage>
</organism>
<accession>A0A699Z5S8</accession>
<feature type="compositionally biased region" description="Low complexity" evidence="1">
    <location>
        <begin position="57"/>
        <end position="84"/>
    </location>
</feature>
<feature type="compositionally biased region" description="Polar residues" evidence="1">
    <location>
        <begin position="46"/>
        <end position="56"/>
    </location>
</feature>
<dbReference type="AlphaFoldDB" id="A0A699Z5S8"/>
<feature type="compositionally biased region" description="Low complexity" evidence="1">
    <location>
        <begin position="10"/>
        <end position="23"/>
    </location>
</feature>
<dbReference type="EMBL" id="BLLF01001233">
    <property type="protein sequence ID" value="GFH17987.1"/>
    <property type="molecule type" value="Genomic_DNA"/>
</dbReference>